<accession>A0A6A4WFF3</accession>
<evidence type="ECO:0008006" key="5">
    <source>
        <dbReference type="Google" id="ProtNLM"/>
    </source>
</evidence>
<reference evidence="3 4" key="1">
    <citation type="submission" date="2019-07" db="EMBL/GenBank/DDBJ databases">
        <title>Draft genome assembly of a fouling barnacle, Amphibalanus amphitrite (Darwin, 1854): The first reference genome for Thecostraca.</title>
        <authorList>
            <person name="Kim W."/>
        </authorList>
    </citation>
    <scope>NUCLEOTIDE SEQUENCE [LARGE SCALE GENOMIC DNA]</scope>
    <source>
        <strain evidence="3">SNU_AA5</strain>
        <tissue evidence="3">Soma without cirri and trophi</tissue>
    </source>
</reference>
<name>A0A6A4WFF3_AMPAM</name>
<feature type="transmembrane region" description="Helical" evidence="2">
    <location>
        <begin position="32"/>
        <end position="54"/>
    </location>
</feature>
<feature type="region of interest" description="Disordered" evidence="1">
    <location>
        <begin position="360"/>
        <end position="394"/>
    </location>
</feature>
<evidence type="ECO:0000313" key="4">
    <source>
        <dbReference type="Proteomes" id="UP000440578"/>
    </source>
</evidence>
<feature type="compositionally biased region" description="Basic and acidic residues" evidence="1">
    <location>
        <begin position="360"/>
        <end position="369"/>
    </location>
</feature>
<keyword evidence="2" id="KW-0812">Transmembrane</keyword>
<keyword evidence="4" id="KW-1185">Reference proteome</keyword>
<proteinExistence type="predicted"/>
<feature type="compositionally biased region" description="Basic residues" evidence="1">
    <location>
        <begin position="418"/>
        <end position="429"/>
    </location>
</feature>
<dbReference type="SUPFAM" id="SSF81321">
    <property type="entry name" value="Family A G protein-coupled receptor-like"/>
    <property type="match status" value="1"/>
</dbReference>
<gene>
    <name evidence="3" type="ORF">FJT64_026839</name>
</gene>
<keyword evidence="2" id="KW-1133">Transmembrane helix</keyword>
<dbReference type="Proteomes" id="UP000440578">
    <property type="component" value="Unassembled WGS sequence"/>
</dbReference>
<feature type="region of interest" description="Disordered" evidence="1">
    <location>
        <begin position="280"/>
        <end position="336"/>
    </location>
</feature>
<feature type="transmembrane region" description="Helical" evidence="2">
    <location>
        <begin position="113"/>
        <end position="140"/>
    </location>
</feature>
<dbReference type="Gene3D" id="1.20.1070.10">
    <property type="entry name" value="Rhodopsin 7-helix transmembrane proteins"/>
    <property type="match status" value="1"/>
</dbReference>
<keyword evidence="2" id="KW-0472">Membrane</keyword>
<organism evidence="3 4">
    <name type="scientific">Amphibalanus amphitrite</name>
    <name type="common">Striped barnacle</name>
    <name type="synonym">Balanus amphitrite</name>
    <dbReference type="NCBI Taxonomy" id="1232801"/>
    <lineage>
        <taxon>Eukaryota</taxon>
        <taxon>Metazoa</taxon>
        <taxon>Ecdysozoa</taxon>
        <taxon>Arthropoda</taxon>
        <taxon>Crustacea</taxon>
        <taxon>Multicrustacea</taxon>
        <taxon>Cirripedia</taxon>
        <taxon>Thoracica</taxon>
        <taxon>Thoracicalcarea</taxon>
        <taxon>Balanomorpha</taxon>
        <taxon>Balanoidea</taxon>
        <taxon>Balanidae</taxon>
        <taxon>Amphibalaninae</taxon>
        <taxon>Amphibalanus</taxon>
    </lineage>
</organism>
<evidence type="ECO:0000313" key="3">
    <source>
        <dbReference type="EMBL" id="KAF0300691.1"/>
    </source>
</evidence>
<dbReference type="EMBL" id="VIIS01001241">
    <property type="protein sequence ID" value="KAF0300691.1"/>
    <property type="molecule type" value="Genomic_DNA"/>
</dbReference>
<feature type="region of interest" description="Disordered" evidence="1">
    <location>
        <begin position="418"/>
        <end position="449"/>
    </location>
</feature>
<protein>
    <recommendedName>
        <fullName evidence="5">G-protein coupled receptors family 1 profile domain-containing protein</fullName>
    </recommendedName>
</protein>
<evidence type="ECO:0000256" key="2">
    <source>
        <dbReference type="SAM" id="Phobius"/>
    </source>
</evidence>
<sequence>MHSCGGTVVYLHQVNGTVTLRSELVRCPSTQYVTSAFLGVLSVLGTALNLLLLLTVLGTQHGAPLAAGRADRQLGRLPCALSVCLLAGSPLTLPREGRCGCGAAGIDQPTTAYAVVSLVVGHLVPCVGALVCVLQVAAVLRRERRHLLRLRRRGGPADTWQLFAAPRLQAEQQPTVTVLVLTALYLLLCMPYTVMVHLEAAMGRSNTTAAADTTVKLQWEGESDYELAVLDNSELLTVAAHRGQRRLTSRLTACRCPGPLRLRVELLLLRWRAGSGRSLLQSAPAERTARGSRPGQVRSTSSRTPVLFATEARSAAEETGRPAPPRSAGRPAPAGWAPRQLLTSMSCCFDLCDVDLAEGHGETSSRPGHEAGGAGQSAPPPRTDSGNTVGTDSGVEMDSAEMKITDLEDSDPPWWRAITRHRPRQGRRVRFADEGRSEERSPAASMPTNTVFFQNWG</sequence>
<feature type="transmembrane region" description="Helical" evidence="2">
    <location>
        <begin position="176"/>
        <end position="198"/>
    </location>
</feature>
<dbReference type="AlphaFoldDB" id="A0A6A4WFF3"/>
<feature type="compositionally biased region" description="Low complexity" evidence="1">
    <location>
        <begin position="326"/>
        <end position="336"/>
    </location>
</feature>
<feature type="compositionally biased region" description="Basic and acidic residues" evidence="1">
    <location>
        <begin position="430"/>
        <end position="441"/>
    </location>
</feature>
<evidence type="ECO:0000256" key="1">
    <source>
        <dbReference type="SAM" id="MobiDB-lite"/>
    </source>
</evidence>
<comment type="caution">
    <text evidence="3">The sequence shown here is derived from an EMBL/GenBank/DDBJ whole genome shotgun (WGS) entry which is preliminary data.</text>
</comment>